<keyword evidence="5" id="KW-1185">Reference proteome</keyword>
<comment type="similarity">
    <text evidence="3">Belongs to the SDHAF2 family.</text>
</comment>
<dbReference type="InterPro" id="IPR028882">
    <property type="entry name" value="SDHAF2"/>
</dbReference>
<accession>A0ABQ9E5R7</accession>
<dbReference type="Pfam" id="PF03937">
    <property type="entry name" value="Sdh5"/>
    <property type="match status" value="1"/>
</dbReference>
<sequence length="162" mass="19366">MSSLGHFRRFLFQVAKHRPVTVSEKCILKSWNRFPRHFSSNIYTPEDSTPPLPEYEERKNENIDVRRARLLYQSRKRGMLENGLLLSTFADKYLNTMTEDQMDMYDKLINKPSNDWEIYYWAIGNKTTPDEYNNDIMNLLKEHAQNKDLENRTRQPDLKSTN</sequence>
<name>A0ABQ9E5R7_TEGGR</name>
<evidence type="ECO:0000313" key="5">
    <source>
        <dbReference type="Proteomes" id="UP001217089"/>
    </source>
</evidence>
<dbReference type="SUPFAM" id="SSF109910">
    <property type="entry name" value="YgfY-like"/>
    <property type="match status" value="1"/>
</dbReference>
<organism evidence="4 5">
    <name type="scientific">Tegillarca granosa</name>
    <name type="common">Malaysian cockle</name>
    <name type="synonym">Anadara granosa</name>
    <dbReference type="NCBI Taxonomy" id="220873"/>
    <lineage>
        <taxon>Eukaryota</taxon>
        <taxon>Metazoa</taxon>
        <taxon>Spiralia</taxon>
        <taxon>Lophotrochozoa</taxon>
        <taxon>Mollusca</taxon>
        <taxon>Bivalvia</taxon>
        <taxon>Autobranchia</taxon>
        <taxon>Pteriomorphia</taxon>
        <taxon>Arcoida</taxon>
        <taxon>Arcoidea</taxon>
        <taxon>Arcidae</taxon>
        <taxon>Tegillarca</taxon>
    </lineage>
</organism>
<gene>
    <name evidence="4" type="ORF">KUTeg_023141</name>
</gene>
<protein>
    <recommendedName>
        <fullName evidence="3">Succinate dehydrogenase assembly factor 2, mitochondrial</fullName>
        <shortName evidence="3">SDH assembly factor 2</shortName>
        <shortName evidence="3">SDHAF2</shortName>
    </recommendedName>
</protein>
<dbReference type="HAMAP" id="MF_03057">
    <property type="entry name" value="SDHAF2"/>
    <property type="match status" value="1"/>
</dbReference>
<comment type="subunit">
    <text evidence="3">Interacts with the flavoprotein subunit within the SDH catalytic dimer.</text>
</comment>
<dbReference type="PANTHER" id="PTHR12469">
    <property type="entry name" value="PROTEIN EMI5 HOMOLOG, MITOCHONDRIAL"/>
    <property type="match status" value="1"/>
</dbReference>
<evidence type="ECO:0000313" key="4">
    <source>
        <dbReference type="EMBL" id="KAJ8299081.1"/>
    </source>
</evidence>
<comment type="function">
    <text evidence="3">Plays an essential role in the assembly of succinate dehydrogenase (SDH), an enzyme complex (also referred to as respiratory complex II) that is a component of both the tricarboxylic acid (TCA) cycle and the mitochondrial electron transport chain, and which couples the oxidation of succinate to fumarate with the reduction of ubiquinone (coenzyme Q) to ubiquinol. Required for flavinylation (covalent attachment of FAD) of the flavoprotein subunit of the SDH catalytic dimer.</text>
</comment>
<dbReference type="PANTHER" id="PTHR12469:SF2">
    <property type="entry name" value="SUCCINATE DEHYDROGENASE ASSEMBLY FACTOR 2, MITOCHONDRIAL"/>
    <property type="match status" value="1"/>
</dbReference>
<keyword evidence="2 3" id="KW-0143">Chaperone</keyword>
<reference evidence="4 5" key="1">
    <citation type="submission" date="2022-12" db="EMBL/GenBank/DDBJ databases">
        <title>Chromosome-level genome of Tegillarca granosa.</title>
        <authorList>
            <person name="Kim J."/>
        </authorList>
    </citation>
    <scope>NUCLEOTIDE SEQUENCE [LARGE SCALE GENOMIC DNA]</scope>
    <source>
        <strain evidence="4">Teg-2019</strain>
        <tissue evidence="4">Adductor muscle</tissue>
    </source>
</reference>
<dbReference type="Proteomes" id="UP001217089">
    <property type="component" value="Unassembled WGS sequence"/>
</dbReference>
<evidence type="ECO:0000256" key="3">
    <source>
        <dbReference type="HAMAP-Rule" id="MF_03057"/>
    </source>
</evidence>
<dbReference type="InterPro" id="IPR036714">
    <property type="entry name" value="SDH_sf"/>
</dbReference>
<dbReference type="EMBL" id="JARBDR010000921">
    <property type="protein sequence ID" value="KAJ8299081.1"/>
    <property type="molecule type" value="Genomic_DNA"/>
</dbReference>
<dbReference type="InterPro" id="IPR005631">
    <property type="entry name" value="SDH"/>
</dbReference>
<evidence type="ECO:0000256" key="1">
    <source>
        <dbReference type="ARBA" id="ARBA00023128"/>
    </source>
</evidence>
<keyword evidence="1 3" id="KW-0496">Mitochondrion</keyword>
<evidence type="ECO:0000256" key="2">
    <source>
        <dbReference type="ARBA" id="ARBA00023186"/>
    </source>
</evidence>
<dbReference type="Gene3D" id="1.10.150.250">
    <property type="entry name" value="Flavinator of succinate dehydrogenase"/>
    <property type="match status" value="1"/>
</dbReference>
<proteinExistence type="inferred from homology"/>
<comment type="subcellular location">
    <subcellularLocation>
        <location evidence="3">Mitochondrion matrix</location>
    </subcellularLocation>
</comment>
<comment type="caution">
    <text evidence="4">The sequence shown here is derived from an EMBL/GenBank/DDBJ whole genome shotgun (WGS) entry which is preliminary data.</text>
</comment>